<evidence type="ECO:0000313" key="3">
    <source>
        <dbReference type="Proteomes" id="UP000239415"/>
    </source>
</evidence>
<feature type="compositionally biased region" description="Low complexity" evidence="1">
    <location>
        <begin position="339"/>
        <end position="356"/>
    </location>
</feature>
<reference evidence="2 3" key="1">
    <citation type="submission" date="2018-03" db="EMBL/GenBank/DDBJ databases">
        <title>Genomic Encyclopedia of Archaeal and Bacterial Type Strains, Phase II (KMG-II): from individual species to whole genera.</title>
        <authorList>
            <person name="Goeker M."/>
        </authorList>
    </citation>
    <scope>NUCLEOTIDE SEQUENCE [LARGE SCALE GENOMIC DNA]</scope>
    <source>
        <strain evidence="2 3">DSM 43146</strain>
    </source>
</reference>
<gene>
    <name evidence="2" type="ORF">CLV67_101475</name>
</gene>
<protein>
    <submittedName>
        <fullName evidence="2">Uncharacterized protein</fullName>
    </submittedName>
</protein>
<dbReference type="AlphaFoldDB" id="A0A2T0KQB3"/>
<accession>A0A2T0KQB3</accession>
<feature type="compositionally biased region" description="Low complexity" evidence="1">
    <location>
        <begin position="436"/>
        <end position="451"/>
    </location>
</feature>
<name>A0A2T0KQB3_9ACTN</name>
<organism evidence="2 3">
    <name type="scientific">Actinoplanes italicus</name>
    <dbReference type="NCBI Taxonomy" id="113567"/>
    <lineage>
        <taxon>Bacteria</taxon>
        <taxon>Bacillati</taxon>
        <taxon>Actinomycetota</taxon>
        <taxon>Actinomycetes</taxon>
        <taxon>Micromonosporales</taxon>
        <taxon>Micromonosporaceae</taxon>
        <taxon>Actinoplanes</taxon>
    </lineage>
</organism>
<feature type="compositionally biased region" description="Low complexity" evidence="1">
    <location>
        <begin position="405"/>
        <end position="415"/>
    </location>
</feature>
<proteinExistence type="predicted"/>
<evidence type="ECO:0000313" key="2">
    <source>
        <dbReference type="EMBL" id="PRX25755.1"/>
    </source>
</evidence>
<feature type="region of interest" description="Disordered" evidence="1">
    <location>
        <begin position="312"/>
        <end position="477"/>
    </location>
</feature>
<feature type="compositionally biased region" description="Polar residues" evidence="1">
    <location>
        <begin position="420"/>
        <end position="433"/>
    </location>
</feature>
<feature type="compositionally biased region" description="Low complexity" evidence="1">
    <location>
        <begin position="185"/>
        <end position="201"/>
    </location>
</feature>
<feature type="region of interest" description="Disordered" evidence="1">
    <location>
        <begin position="112"/>
        <end position="135"/>
    </location>
</feature>
<feature type="compositionally biased region" description="Pro residues" evidence="1">
    <location>
        <begin position="168"/>
        <end position="184"/>
    </location>
</feature>
<feature type="compositionally biased region" description="Polar residues" evidence="1">
    <location>
        <begin position="457"/>
        <end position="477"/>
    </location>
</feature>
<dbReference type="Proteomes" id="UP000239415">
    <property type="component" value="Unassembled WGS sequence"/>
</dbReference>
<evidence type="ECO:0000256" key="1">
    <source>
        <dbReference type="SAM" id="MobiDB-lite"/>
    </source>
</evidence>
<feature type="compositionally biased region" description="Pro residues" evidence="1">
    <location>
        <begin position="202"/>
        <end position="225"/>
    </location>
</feature>
<feature type="region of interest" description="Disordered" evidence="1">
    <location>
        <begin position="161"/>
        <end position="226"/>
    </location>
</feature>
<dbReference type="EMBL" id="PVMZ01000001">
    <property type="protein sequence ID" value="PRX25755.1"/>
    <property type="molecule type" value="Genomic_DNA"/>
</dbReference>
<keyword evidence="3" id="KW-1185">Reference proteome</keyword>
<comment type="caution">
    <text evidence="2">The sequence shown here is derived from an EMBL/GenBank/DDBJ whole genome shotgun (WGS) entry which is preliminary data.</text>
</comment>
<sequence>MHTGRVRRYADARSSGPRRSRNVFVSRLPFLPSLTLLPFASHRRHPDGLFRSRPPNLFSPRPAFPASPSLPFVFPTRQPRSPSSPAIPASPSFRGFPLFVALSGTAIPGARLPQPHPLARPPSRHRHPWPALSHPTFPAPLSSAPAFHSPALSHAHLPSTAILSAPPSTAPPSPTPTFPAPPSSAPAFHSPPSSAPAFPALPSRPPSMSPPFPPCPPRCRLPTPPSRHDVRRIVQTIVLRIGMIDCLQFGAVARKNSFMGQASLFGRAQISAMRDRTAARNYSPAREEFRREHERHRAWGLRRRHAEKLGRLRQAEPAFGHNSSRPAPGVTSPTDRCGAPSSAPHSSSTSAKPTSAGHTSAGQAPAPSPAKPTTARPVSAPPTAKPTTARPVSAPPATIACQVSAPPATKPTTAARQGPTGPQSASTQAQRATLEQALAHPQAAPAPGQSAKLGQAPTRSWSAPTSTHPATPGPTTVPLNPEQSMMLLAAVALATTQPQSAPLPARQAGAGPAAARRYSALVSAQPAVLDLRRARLRVTAALRQPPGPCLRAARSRGITPPDLRRYAVAHAFPRRIRNRWRRLRLRPGYLAWRLDCSPRRSTHSWHLLIISVTAGWRLRPHSAILDTAGFGTITERWPRLDRTTLFNKLDALLF</sequence>